<evidence type="ECO:0000256" key="1">
    <source>
        <dbReference type="ARBA" id="ARBA00022821"/>
    </source>
</evidence>
<feature type="non-terminal residue" evidence="3">
    <location>
        <position position="1"/>
    </location>
</feature>
<dbReference type="PANTHER" id="PTHR33463:SF217">
    <property type="entry name" value="DISEASE RESISTANCE PROTEIN RPS2-LIKE"/>
    <property type="match status" value="1"/>
</dbReference>
<comment type="caution">
    <text evidence="3">The sequence shown here is derived from an EMBL/GenBank/DDBJ whole genome shotgun (WGS) entry which is preliminary data.</text>
</comment>
<dbReference type="EMBL" id="JABFAF010000007">
    <property type="protein sequence ID" value="MBA0859913.1"/>
    <property type="molecule type" value="Genomic_DNA"/>
</dbReference>
<dbReference type="GO" id="GO:0043531">
    <property type="term" value="F:ADP binding"/>
    <property type="evidence" value="ECO:0007669"/>
    <property type="project" value="InterPro"/>
</dbReference>
<dbReference type="SUPFAM" id="SSF52540">
    <property type="entry name" value="P-loop containing nucleoside triphosphate hydrolases"/>
    <property type="match status" value="1"/>
</dbReference>
<dbReference type="Proteomes" id="UP000593576">
    <property type="component" value="Unassembled WGS sequence"/>
</dbReference>
<gene>
    <name evidence="3" type="ORF">Goshw_011973</name>
</gene>
<keyword evidence="4" id="KW-1185">Reference proteome</keyword>
<name>A0A7J9LMF7_GOSSC</name>
<organism evidence="3 4">
    <name type="scientific">Gossypium schwendimanii</name>
    <name type="common">Cotton</name>
    <dbReference type="NCBI Taxonomy" id="34291"/>
    <lineage>
        <taxon>Eukaryota</taxon>
        <taxon>Viridiplantae</taxon>
        <taxon>Streptophyta</taxon>
        <taxon>Embryophyta</taxon>
        <taxon>Tracheophyta</taxon>
        <taxon>Spermatophyta</taxon>
        <taxon>Magnoliopsida</taxon>
        <taxon>eudicotyledons</taxon>
        <taxon>Gunneridae</taxon>
        <taxon>Pentapetalae</taxon>
        <taxon>rosids</taxon>
        <taxon>malvids</taxon>
        <taxon>Malvales</taxon>
        <taxon>Malvaceae</taxon>
        <taxon>Malvoideae</taxon>
        <taxon>Gossypium</taxon>
    </lineage>
</organism>
<accession>A0A7J9LMF7</accession>
<dbReference type="Gene3D" id="3.40.50.300">
    <property type="entry name" value="P-loop containing nucleotide triphosphate hydrolases"/>
    <property type="match status" value="1"/>
</dbReference>
<keyword evidence="1" id="KW-0611">Plant defense</keyword>
<protein>
    <recommendedName>
        <fullName evidence="2">NB-ARC domain-containing protein</fullName>
    </recommendedName>
</protein>
<dbReference type="AlphaFoldDB" id="A0A7J9LMF7"/>
<dbReference type="InterPro" id="IPR027417">
    <property type="entry name" value="P-loop_NTPase"/>
</dbReference>
<proteinExistence type="predicted"/>
<sequence length="128" mass="14605">MPKLEVERWFKKVEEKLTHAQHVEDKVRSLMVNDPSTIAVNLPTPELTGAADVREEIYQYLMGDEVGMIGVCGMGGIGKTTIMKDVHNRLLKESKFRKLIWVTVSQNFDIQRMQKNITCQLKGNLSDD</sequence>
<dbReference type="Pfam" id="PF00931">
    <property type="entry name" value="NB-ARC"/>
    <property type="match status" value="1"/>
</dbReference>
<feature type="domain" description="NB-ARC" evidence="2">
    <location>
        <begin position="54"/>
        <end position="124"/>
    </location>
</feature>
<reference evidence="3 4" key="1">
    <citation type="journal article" date="2019" name="Genome Biol. Evol.">
        <title>Insights into the evolution of the New World diploid cottons (Gossypium, subgenus Houzingenia) based on genome sequencing.</title>
        <authorList>
            <person name="Grover C.E."/>
            <person name="Arick M.A. 2nd"/>
            <person name="Thrash A."/>
            <person name="Conover J.L."/>
            <person name="Sanders W.S."/>
            <person name="Peterson D.G."/>
            <person name="Frelichowski J.E."/>
            <person name="Scheffler J.A."/>
            <person name="Scheffler B.E."/>
            <person name="Wendel J.F."/>
        </authorList>
    </citation>
    <scope>NUCLEOTIDE SEQUENCE [LARGE SCALE GENOMIC DNA]</scope>
    <source>
        <strain evidence="3">1</strain>
        <tissue evidence="3">Leaf</tissue>
    </source>
</reference>
<dbReference type="PANTHER" id="PTHR33463">
    <property type="entry name" value="NB-ARC DOMAIN-CONTAINING PROTEIN-RELATED"/>
    <property type="match status" value="1"/>
</dbReference>
<dbReference type="InterPro" id="IPR002182">
    <property type="entry name" value="NB-ARC"/>
</dbReference>
<evidence type="ECO:0000313" key="3">
    <source>
        <dbReference type="EMBL" id="MBA0859913.1"/>
    </source>
</evidence>
<evidence type="ECO:0000313" key="4">
    <source>
        <dbReference type="Proteomes" id="UP000593576"/>
    </source>
</evidence>
<evidence type="ECO:0000259" key="2">
    <source>
        <dbReference type="Pfam" id="PF00931"/>
    </source>
</evidence>
<dbReference type="OrthoDB" id="1926275at2759"/>
<dbReference type="InterPro" id="IPR050905">
    <property type="entry name" value="Plant_NBS-LRR"/>
</dbReference>